<evidence type="ECO:0000256" key="7">
    <source>
        <dbReference type="ARBA" id="ARBA00023136"/>
    </source>
</evidence>
<dbReference type="Gene3D" id="2.40.170.20">
    <property type="entry name" value="TonB-dependent receptor, beta-barrel domain"/>
    <property type="match status" value="1"/>
</dbReference>
<organism evidence="14 15">
    <name type="scientific">Shewanella algicola</name>
    <dbReference type="NCBI Taxonomy" id="640633"/>
    <lineage>
        <taxon>Bacteria</taxon>
        <taxon>Pseudomonadati</taxon>
        <taxon>Pseudomonadota</taxon>
        <taxon>Gammaproteobacteria</taxon>
        <taxon>Alteromonadales</taxon>
        <taxon>Shewanellaceae</taxon>
        <taxon>Shewanella</taxon>
    </lineage>
</organism>
<comment type="similarity">
    <text evidence="2 9 10">Belongs to the TonB-dependent receptor family.</text>
</comment>
<keyword evidence="8 9" id="KW-0998">Cell outer membrane</keyword>
<keyword evidence="4 9" id="KW-1134">Transmembrane beta strand</keyword>
<evidence type="ECO:0000256" key="6">
    <source>
        <dbReference type="ARBA" id="ARBA00023077"/>
    </source>
</evidence>
<comment type="subcellular location">
    <subcellularLocation>
        <location evidence="1 9">Cell outer membrane</location>
        <topology evidence="1 9">Multi-pass membrane protein</topology>
    </subcellularLocation>
</comment>
<gene>
    <name evidence="14" type="ORF">L2749_14425</name>
</gene>
<evidence type="ECO:0000256" key="9">
    <source>
        <dbReference type="PROSITE-ProRule" id="PRU01360"/>
    </source>
</evidence>
<evidence type="ECO:0000256" key="10">
    <source>
        <dbReference type="RuleBase" id="RU003357"/>
    </source>
</evidence>
<keyword evidence="5 9" id="KW-0812">Transmembrane</keyword>
<dbReference type="GO" id="GO:0044718">
    <property type="term" value="P:siderophore transmembrane transport"/>
    <property type="evidence" value="ECO:0007669"/>
    <property type="project" value="TreeGrafter"/>
</dbReference>
<evidence type="ECO:0000256" key="3">
    <source>
        <dbReference type="ARBA" id="ARBA00022448"/>
    </source>
</evidence>
<dbReference type="PANTHER" id="PTHR30069">
    <property type="entry name" value="TONB-DEPENDENT OUTER MEMBRANE RECEPTOR"/>
    <property type="match status" value="1"/>
</dbReference>
<dbReference type="CDD" id="cd01347">
    <property type="entry name" value="ligand_gated_channel"/>
    <property type="match status" value="1"/>
</dbReference>
<dbReference type="GO" id="GO:0009279">
    <property type="term" value="C:cell outer membrane"/>
    <property type="evidence" value="ECO:0007669"/>
    <property type="project" value="UniProtKB-SubCell"/>
</dbReference>
<dbReference type="PANTHER" id="PTHR30069:SF41">
    <property type="entry name" value="HEME_HEMOPEXIN UTILIZATION PROTEIN C"/>
    <property type="match status" value="1"/>
</dbReference>
<feature type="domain" description="TonB-dependent receptor-like beta-barrel" evidence="12">
    <location>
        <begin position="242"/>
        <end position="632"/>
    </location>
</feature>
<feature type="domain" description="TonB-dependent receptor plug" evidence="13">
    <location>
        <begin position="67"/>
        <end position="159"/>
    </location>
</feature>
<proteinExistence type="inferred from homology"/>
<dbReference type="AlphaFoldDB" id="A0A9X1Z667"/>
<evidence type="ECO:0000256" key="1">
    <source>
        <dbReference type="ARBA" id="ARBA00004571"/>
    </source>
</evidence>
<feature type="chain" id="PRO_5040737915" evidence="11">
    <location>
        <begin position="45"/>
        <end position="665"/>
    </location>
</feature>
<keyword evidence="14" id="KW-0675">Receptor</keyword>
<dbReference type="Gene3D" id="2.170.130.10">
    <property type="entry name" value="TonB-dependent receptor, plug domain"/>
    <property type="match status" value="1"/>
</dbReference>
<reference evidence="14" key="1">
    <citation type="submission" date="2022-01" db="EMBL/GenBank/DDBJ databases">
        <title>Whole genome-based taxonomy of the Shewanellaceae.</title>
        <authorList>
            <person name="Martin-Rodriguez A.J."/>
        </authorList>
    </citation>
    <scope>NUCLEOTIDE SEQUENCE</scope>
    <source>
        <strain evidence="14">DSM 23803</strain>
    </source>
</reference>
<dbReference type="RefSeq" id="WP_188925815.1">
    <property type="nucleotide sequence ID" value="NZ_BMQI01000031.1"/>
</dbReference>
<evidence type="ECO:0000313" key="14">
    <source>
        <dbReference type="EMBL" id="MCL1106440.1"/>
    </source>
</evidence>
<dbReference type="PROSITE" id="PS52016">
    <property type="entry name" value="TONB_DEPENDENT_REC_3"/>
    <property type="match status" value="1"/>
</dbReference>
<evidence type="ECO:0000256" key="5">
    <source>
        <dbReference type="ARBA" id="ARBA00022692"/>
    </source>
</evidence>
<dbReference type="Pfam" id="PF07715">
    <property type="entry name" value="Plug"/>
    <property type="match status" value="1"/>
</dbReference>
<keyword evidence="3 9" id="KW-0813">Transport</keyword>
<dbReference type="Pfam" id="PF00593">
    <property type="entry name" value="TonB_dep_Rec_b-barrel"/>
    <property type="match status" value="1"/>
</dbReference>
<comment type="caution">
    <text evidence="14">The sequence shown here is derived from an EMBL/GenBank/DDBJ whole genome shotgun (WGS) entry which is preliminary data.</text>
</comment>
<evidence type="ECO:0000256" key="8">
    <source>
        <dbReference type="ARBA" id="ARBA00023237"/>
    </source>
</evidence>
<dbReference type="InterPro" id="IPR039426">
    <property type="entry name" value="TonB-dep_rcpt-like"/>
</dbReference>
<sequence length="665" mass="73655">MATILIKVGVVKLMQTTYSFPLARTHLAIVISTLLTGFSFNAIAADTTDDIEKIEVWGTTITNGSLLQDDIEKRQADHLSDLLRDQAGIDVGGSHSMVQGINIRGVDELDLNITVDGVTQNNNMFHHSGNLLINADILKAVDINVGTNSVLTGGLSGGVAFETKDAADLLDPQQDFGARLHADYSSNDSVGGSATVYAQLTDSIDALGYLTYTDRHNFDDGDGNEVQGNEGEITNGIMKLGWDVDDHNRFELSYDKYTDEGDYYIKTNFGSNYNESHELETQEIEYTRTTVSLAYELDLGDMLNLRSSIYQNELSYMPTDKEGQSKHTGYTVLAESVVQGDLVHTLRYGAEGYEQTSKLIEQGITSNEETADSHAIYLEDEIALTNKLSVTPGIRYNHYKVDMFSPGTGDSLDKTWTDFTFGLATKYLVNDQWTVTAAATELFQGPGLRETYTDYDTTFDKDLKAETGVNYTVGAAYQQYNVFGLDRLGFSVDVFRTEINDYIDNWSVGKGRPIGEYVNSGDYVIKGVESTLTMRKDDFNARLTYSSSNSESQETGEVLRYEVGDSLSLGLGYEFTEYDVNVNWTTLVTLSDDVVYGGADINKKGYDVHNISAQWLPASAPDLTLTFGIENLLDEQYYSHASYTSDTVQDYESGRNFKISASYIF</sequence>
<evidence type="ECO:0000259" key="12">
    <source>
        <dbReference type="Pfam" id="PF00593"/>
    </source>
</evidence>
<dbReference type="SUPFAM" id="SSF56935">
    <property type="entry name" value="Porins"/>
    <property type="match status" value="1"/>
</dbReference>
<accession>A0A9X1Z667</accession>
<keyword evidence="6 10" id="KW-0798">TonB box</keyword>
<dbReference type="Proteomes" id="UP001139408">
    <property type="component" value="Unassembled WGS sequence"/>
</dbReference>
<evidence type="ECO:0000256" key="11">
    <source>
        <dbReference type="SAM" id="SignalP"/>
    </source>
</evidence>
<evidence type="ECO:0000256" key="2">
    <source>
        <dbReference type="ARBA" id="ARBA00009810"/>
    </source>
</evidence>
<name>A0A9X1Z667_9GAMM</name>
<dbReference type="InterPro" id="IPR036942">
    <property type="entry name" value="Beta-barrel_TonB_sf"/>
</dbReference>
<keyword evidence="15" id="KW-1185">Reference proteome</keyword>
<evidence type="ECO:0000259" key="13">
    <source>
        <dbReference type="Pfam" id="PF07715"/>
    </source>
</evidence>
<protein>
    <submittedName>
        <fullName evidence="14">TonB-dependent receptor</fullName>
    </submittedName>
</protein>
<keyword evidence="11" id="KW-0732">Signal</keyword>
<evidence type="ECO:0000313" key="15">
    <source>
        <dbReference type="Proteomes" id="UP001139408"/>
    </source>
</evidence>
<evidence type="ECO:0000256" key="4">
    <source>
        <dbReference type="ARBA" id="ARBA00022452"/>
    </source>
</evidence>
<dbReference type="EMBL" id="JAKILJ010000033">
    <property type="protein sequence ID" value="MCL1106440.1"/>
    <property type="molecule type" value="Genomic_DNA"/>
</dbReference>
<dbReference type="InterPro" id="IPR000531">
    <property type="entry name" value="Beta-barrel_TonB"/>
</dbReference>
<feature type="signal peptide" evidence="11">
    <location>
        <begin position="1"/>
        <end position="44"/>
    </location>
</feature>
<dbReference type="InterPro" id="IPR012910">
    <property type="entry name" value="Plug_dom"/>
</dbReference>
<keyword evidence="7 9" id="KW-0472">Membrane</keyword>
<dbReference type="InterPro" id="IPR037066">
    <property type="entry name" value="Plug_dom_sf"/>
</dbReference>
<dbReference type="GO" id="GO:0015344">
    <property type="term" value="F:siderophore uptake transmembrane transporter activity"/>
    <property type="evidence" value="ECO:0007669"/>
    <property type="project" value="TreeGrafter"/>
</dbReference>